<reference evidence="11 12" key="1">
    <citation type="submission" date="2018-05" db="EMBL/GenBank/DDBJ databases">
        <title>Lactobacillus sanfranciscensis Ah4 draft denome sequence.</title>
        <authorList>
            <person name="Zhang G."/>
        </authorList>
    </citation>
    <scope>NUCLEOTIDE SEQUENCE [LARGE SCALE GENOMIC DNA]</scope>
    <source>
        <strain evidence="11 12">Ah4</strain>
    </source>
</reference>
<keyword evidence="4" id="KW-0133">Cell shape</keyword>
<gene>
    <name evidence="11" type="ORF">DID87_01705</name>
</gene>
<name>A0A5C4TKZ3_FRUSA</name>
<keyword evidence="11" id="KW-0645">Protease</keyword>
<dbReference type="PANTHER" id="PTHR35333">
    <property type="entry name" value="BETA-LACTAMASE"/>
    <property type="match status" value="1"/>
</dbReference>
<dbReference type="PRINTS" id="PR00725">
    <property type="entry name" value="DADACBPTASE1"/>
</dbReference>
<evidence type="ECO:0000256" key="5">
    <source>
        <dbReference type="ARBA" id="ARBA00022984"/>
    </source>
</evidence>
<dbReference type="RefSeq" id="WP_139571032.1">
    <property type="nucleotide sequence ID" value="NZ_QFCR01000003.1"/>
</dbReference>
<evidence type="ECO:0000256" key="4">
    <source>
        <dbReference type="ARBA" id="ARBA00022960"/>
    </source>
</evidence>
<dbReference type="Pfam" id="PF00768">
    <property type="entry name" value="Peptidase_S11"/>
    <property type="match status" value="1"/>
</dbReference>
<dbReference type="GO" id="GO:0006508">
    <property type="term" value="P:proteolysis"/>
    <property type="evidence" value="ECO:0007669"/>
    <property type="project" value="InterPro"/>
</dbReference>
<dbReference type="InterPro" id="IPR000871">
    <property type="entry name" value="Beta-lactam_class-A"/>
</dbReference>
<evidence type="ECO:0000256" key="8">
    <source>
        <dbReference type="PIRSR" id="PIRSR618044-2"/>
    </source>
</evidence>
<evidence type="ECO:0000256" key="9">
    <source>
        <dbReference type="RuleBase" id="RU004016"/>
    </source>
</evidence>
<evidence type="ECO:0000256" key="3">
    <source>
        <dbReference type="ARBA" id="ARBA00022801"/>
    </source>
</evidence>
<keyword evidence="3" id="KW-0378">Hydrolase</keyword>
<feature type="domain" description="Peptidase S11 D-alanyl-D-alanine carboxypeptidase A N-terminal" evidence="10">
    <location>
        <begin position="33"/>
        <end position="279"/>
    </location>
</feature>
<dbReference type="GO" id="GO:0046677">
    <property type="term" value="P:response to antibiotic"/>
    <property type="evidence" value="ECO:0007669"/>
    <property type="project" value="InterPro"/>
</dbReference>
<dbReference type="GO" id="GO:0008800">
    <property type="term" value="F:beta-lactamase activity"/>
    <property type="evidence" value="ECO:0007669"/>
    <property type="project" value="InterPro"/>
</dbReference>
<dbReference type="InterPro" id="IPR018044">
    <property type="entry name" value="Peptidase_S11"/>
</dbReference>
<keyword evidence="5" id="KW-0573">Peptidoglycan synthesis</keyword>
<dbReference type="Gene3D" id="2.60.410.10">
    <property type="entry name" value="D-Ala-D-Ala carboxypeptidase, C-terminal domain"/>
    <property type="match status" value="1"/>
</dbReference>
<dbReference type="AlphaFoldDB" id="A0A5C4TKZ3"/>
<dbReference type="Proteomes" id="UP000313312">
    <property type="component" value="Unassembled WGS sequence"/>
</dbReference>
<evidence type="ECO:0000256" key="1">
    <source>
        <dbReference type="ARBA" id="ARBA00007164"/>
    </source>
</evidence>
<evidence type="ECO:0000256" key="7">
    <source>
        <dbReference type="PIRSR" id="PIRSR618044-1"/>
    </source>
</evidence>
<dbReference type="InterPro" id="IPR001967">
    <property type="entry name" value="Peptidase_S11_N"/>
</dbReference>
<dbReference type="Gene3D" id="3.40.710.10">
    <property type="entry name" value="DD-peptidase/beta-lactamase superfamily"/>
    <property type="match status" value="1"/>
</dbReference>
<dbReference type="GO" id="GO:0009002">
    <property type="term" value="F:serine-type D-Ala-D-Ala carboxypeptidase activity"/>
    <property type="evidence" value="ECO:0007669"/>
    <property type="project" value="InterPro"/>
</dbReference>
<evidence type="ECO:0000256" key="6">
    <source>
        <dbReference type="ARBA" id="ARBA00023316"/>
    </source>
</evidence>
<dbReference type="SUPFAM" id="SSF56601">
    <property type="entry name" value="beta-lactamase/transpeptidase-like"/>
    <property type="match status" value="1"/>
</dbReference>
<dbReference type="EMBL" id="QFCR01000003">
    <property type="protein sequence ID" value="TNK90842.1"/>
    <property type="molecule type" value="Genomic_DNA"/>
</dbReference>
<keyword evidence="2" id="KW-0732">Signal</keyword>
<protein>
    <submittedName>
        <fullName evidence="11">D-alanyl-D-alanine carboxypeptidase</fullName>
    </submittedName>
</protein>
<feature type="active site" evidence="7">
    <location>
        <position position="129"/>
    </location>
</feature>
<dbReference type="GO" id="GO:0030655">
    <property type="term" value="P:beta-lactam antibiotic catabolic process"/>
    <property type="evidence" value="ECO:0007669"/>
    <property type="project" value="InterPro"/>
</dbReference>
<dbReference type="GO" id="GO:0009252">
    <property type="term" value="P:peptidoglycan biosynthetic process"/>
    <property type="evidence" value="ECO:0007669"/>
    <property type="project" value="UniProtKB-KW"/>
</dbReference>
<accession>A0A5C4TKZ3</accession>
<evidence type="ECO:0000313" key="11">
    <source>
        <dbReference type="EMBL" id="TNK90842.1"/>
    </source>
</evidence>
<comment type="similarity">
    <text evidence="1 9">Belongs to the peptidase S11 family.</text>
</comment>
<organism evidence="11 12">
    <name type="scientific">Fructilactobacillus sanfranciscensis</name>
    <name type="common">Lactobacillus sanfranciscensis</name>
    <dbReference type="NCBI Taxonomy" id="1625"/>
    <lineage>
        <taxon>Bacteria</taxon>
        <taxon>Bacillati</taxon>
        <taxon>Bacillota</taxon>
        <taxon>Bacilli</taxon>
        <taxon>Lactobacillales</taxon>
        <taxon>Lactobacillaceae</taxon>
        <taxon>Fructilactobacillus</taxon>
    </lineage>
</organism>
<dbReference type="GO" id="GO:0008360">
    <property type="term" value="P:regulation of cell shape"/>
    <property type="evidence" value="ECO:0007669"/>
    <property type="project" value="UniProtKB-KW"/>
</dbReference>
<dbReference type="GO" id="GO:0071555">
    <property type="term" value="P:cell wall organization"/>
    <property type="evidence" value="ECO:0007669"/>
    <property type="project" value="UniProtKB-KW"/>
</dbReference>
<feature type="active site" description="Proton acceptor" evidence="7">
    <location>
        <position position="68"/>
    </location>
</feature>
<evidence type="ECO:0000256" key="2">
    <source>
        <dbReference type="ARBA" id="ARBA00022729"/>
    </source>
</evidence>
<keyword evidence="6" id="KW-0961">Cell wall biogenesis/degradation</keyword>
<comment type="caution">
    <text evidence="11">The sequence shown here is derived from an EMBL/GenBank/DDBJ whole genome shotgun (WGS) entry which is preliminary data.</text>
</comment>
<feature type="active site" description="Acyl-ester intermediate" evidence="7">
    <location>
        <position position="65"/>
    </location>
</feature>
<evidence type="ECO:0000259" key="10">
    <source>
        <dbReference type="Pfam" id="PF00768"/>
    </source>
</evidence>
<dbReference type="InterPro" id="IPR037167">
    <property type="entry name" value="Peptidase_S11_C_sf"/>
</dbReference>
<sequence>MKFNTKKIKLILAVLGAFFVLNTGISVKAAIFTPNVQSKAAILVNKNTGQVIASKNDQKRYPIASISKLLVIYMVEQQIHQGKLKRTDVVKIPDNILKFSQDSGVANVAMNKQNKYTVDDLEKAALLPSSNSAAMALAEKVSGSQANYYKDTEKLLNSWGIKNVKIYSASGLCNGDMGQLKDKSVSKSAENKLSAREVAIVASKLLSKYPNVLNTTQLTQTSFPSINGGKQQINTTIGLLGHSNYGFKGLKTGTYLKGYNFVGFATLKNQPVITVIFNSRHASPFLSTESMMNQANASTETINNSIKKTKIDNADTKSGEIAIKQKIPTLIFAPNNFKQKDLRINFKQTDDLSAPLKKNDLVGTQTFKFKEKTYNDFIGKQSNIKYVSKNNVDKTWMIVSWYRKLVNLF</sequence>
<feature type="binding site" evidence="8">
    <location>
        <position position="251"/>
    </location>
    <ligand>
        <name>substrate</name>
    </ligand>
</feature>
<proteinExistence type="inferred from homology"/>
<keyword evidence="11" id="KW-0121">Carboxypeptidase</keyword>
<evidence type="ECO:0000313" key="12">
    <source>
        <dbReference type="Proteomes" id="UP000313312"/>
    </source>
</evidence>
<dbReference type="InterPro" id="IPR012338">
    <property type="entry name" value="Beta-lactam/transpept-like"/>
</dbReference>
<dbReference type="PANTHER" id="PTHR35333:SF3">
    <property type="entry name" value="BETA-LACTAMASE-TYPE TRANSPEPTIDASE FOLD CONTAINING PROTEIN"/>
    <property type="match status" value="1"/>
</dbReference>